<gene>
    <name evidence="8" type="primary">fmt</name>
    <name evidence="11" type="ORF">FC56_GL000610</name>
</gene>
<evidence type="ECO:0000256" key="1">
    <source>
        <dbReference type="ARBA" id="ARBA00002606"/>
    </source>
</evidence>
<dbReference type="PANTHER" id="PTHR11138:SF5">
    <property type="entry name" value="METHIONYL-TRNA FORMYLTRANSFERASE, MITOCHONDRIAL"/>
    <property type="match status" value="1"/>
</dbReference>
<name>A0A0R2CSD1_9LACO</name>
<dbReference type="PANTHER" id="PTHR11138">
    <property type="entry name" value="METHIONYL-TRNA FORMYLTRANSFERASE"/>
    <property type="match status" value="1"/>
</dbReference>
<sequence length="322" mass="35131">MKEGIKMTSVIFMGTPKFSVPVLQGLVDNHYDILAVVTQPDRPVGRKHKITPSPVKQLATELNLPVLQPEKLSGSEELEQLIAMQPDLIVTAAFGQFLPSKLLAAAKIAAVNVHGSLLPKYRGGAPVQYAIMNGDAETGITIMYMEKKMDAGDILAQQAIAIGPDDDVATMFDKLSIVGRDLLLTTLPKVIDGSIVSIPQEEDQVVFSPNIQPDQEKLDFTQPARLVDAKVRGLRPAPGAYVSFNGQRTKIWQTTPLTETTDLQPGQIVKKTKHQLWVAAGEHSVLQLEVIQPAGKPKQDITAYLNGSGQNLKEEQQVIFNE</sequence>
<dbReference type="AlphaFoldDB" id="A0A0R2CSD1"/>
<accession>A0A0R2CSD1</accession>
<keyword evidence="12" id="KW-1185">Reference proteome</keyword>
<dbReference type="GO" id="GO:0004479">
    <property type="term" value="F:methionyl-tRNA formyltransferase activity"/>
    <property type="evidence" value="ECO:0007669"/>
    <property type="project" value="UniProtKB-UniRule"/>
</dbReference>
<keyword evidence="6 8" id="KW-0648">Protein biosynthesis</keyword>
<reference evidence="11 12" key="1">
    <citation type="journal article" date="2015" name="Genome Announc.">
        <title>Expanding the biotechnology potential of lactobacilli through comparative genomics of 213 strains and associated genera.</title>
        <authorList>
            <person name="Sun Z."/>
            <person name="Harris H.M."/>
            <person name="McCann A."/>
            <person name="Guo C."/>
            <person name="Argimon S."/>
            <person name="Zhang W."/>
            <person name="Yang X."/>
            <person name="Jeffery I.B."/>
            <person name="Cooney J.C."/>
            <person name="Kagawa T.F."/>
            <person name="Liu W."/>
            <person name="Song Y."/>
            <person name="Salvetti E."/>
            <person name="Wrobel A."/>
            <person name="Rasinkangas P."/>
            <person name="Parkhill J."/>
            <person name="Rea M.C."/>
            <person name="O'Sullivan O."/>
            <person name="Ritari J."/>
            <person name="Douillard F.P."/>
            <person name="Paul Ross R."/>
            <person name="Yang R."/>
            <person name="Briner A.E."/>
            <person name="Felis G.E."/>
            <person name="de Vos W.M."/>
            <person name="Barrangou R."/>
            <person name="Klaenhammer T.R."/>
            <person name="Caufield P.W."/>
            <person name="Cui Y."/>
            <person name="Zhang H."/>
            <person name="O'Toole P.W."/>
        </authorList>
    </citation>
    <scope>NUCLEOTIDE SEQUENCE [LARGE SCALE GENOMIC DNA]</scope>
    <source>
        <strain evidence="11 12">DSM 24302</strain>
    </source>
</reference>
<evidence type="ECO:0000313" key="11">
    <source>
        <dbReference type="EMBL" id="KRM93890.1"/>
    </source>
</evidence>
<evidence type="ECO:0000256" key="3">
    <source>
        <dbReference type="ARBA" id="ARBA00012261"/>
    </source>
</evidence>
<dbReference type="SUPFAM" id="SSF50486">
    <property type="entry name" value="FMT C-terminal domain-like"/>
    <property type="match status" value="1"/>
</dbReference>
<dbReference type="STRING" id="1423802.FC56_GL000610"/>
<evidence type="ECO:0000259" key="10">
    <source>
        <dbReference type="Pfam" id="PF02911"/>
    </source>
</evidence>
<comment type="similarity">
    <text evidence="2 8">Belongs to the Fmt family.</text>
</comment>
<evidence type="ECO:0000256" key="2">
    <source>
        <dbReference type="ARBA" id="ARBA00010699"/>
    </source>
</evidence>
<keyword evidence="5 8" id="KW-0808">Transferase</keyword>
<proteinExistence type="inferred from homology"/>
<comment type="function">
    <text evidence="1 8">Attaches a formyl group to the free amino group of methionyl-tRNA(fMet). The formyl group appears to play a dual role in the initiator identity of N-formylmethionyl-tRNA by promoting its recognition by IF2 and preventing the misappropriation of this tRNA by the elongation apparatus.</text>
</comment>
<feature type="domain" description="Formyl transferase C-terminal" evidence="10">
    <location>
        <begin position="210"/>
        <end position="308"/>
    </location>
</feature>
<dbReference type="CDD" id="cd08646">
    <property type="entry name" value="FMT_core_Met-tRNA-FMT_N"/>
    <property type="match status" value="1"/>
</dbReference>
<evidence type="ECO:0000313" key="12">
    <source>
        <dbReference type="Proteomes" id="UP000051256"/>
    </source>
</evidence>
<dbReference type="CDD" id="cd08704">
    <property type="entry name" value="Met_tRNA_FMT_C"/>
    <property type="match status" value="1"/>
</dbReference>
<dbReference type="InterPro" id="IPR011034">
    <property type="entry name" value="Formyl_transferase-like_C_sf"/>
</dbReference>
<dbReference type="InterPro" id="IPR037022">
    <property type="entry name" value="Formyl_trans_C_sf"/>
</dbReference>
<dbReference type="InterPro" id="IPR036477">
    <property type="entry name" value="Formyl_transf_N_sf"/>
</dbReference>
<dbReference type="InterPro" id="IPR041711">
    <property type="entry name" value="Met-tRNA-FMT_N"/>
</dbReference>
<dbReference type="InterPro" id="IPR005794">
    <property type="entry name" value="Fmt"/>
</dbReference>
<dbReference type="FunFam" id="3.40.50.12230:FF:000001">
    <property type="entry name" value="Methionyl-tRNA formyltransferase"/>
    <property type="match status" value="1"/>
</dbReference>
<comment type="caution">
    <text evidence="11">The sequence shown here is derived from an EMBL/GenBank/DDBJ whole genome shotgun (WGS) entry which is preliminary data.</text>
</comment>
<dbReference type="SUPFAM" id="SSF53328">
    <property type="entry name" value="Formyltransferase"/>
    <property type="match status" value="1"/>
</dbReference>
<dbReference type="GO" id="GO:0005829">
    <property type="term" value="C:cytosol"/>
    <property type="evidence" value="ECO:0007669"/>
    <property type="project" value="TreeGrafter"/>
</dbReference>
<evidence type="ECO:0000256" key="8">
    <source>
        <dbReference type="HAMAP-Rule" id="MF_00182"/>
    </source>
</evidence>
<dbReference type="EMBL" id="AYZR01000008">
    <property type="protein sequence ID" value="KRM93890.1"/>
    <property type="molecule type" value="Genomic_DNA"/>
</dbReference>
<evidence type="ECO:0000256" key="5">
    <source>
        <dbReference type="ARBA" id="ARBA00022679"/>
    </source>
</evidence>
<dbReference type="InterPro" id="IPR044135">
    <property type="entry name" value="Met-tRNA-FMT_C"/>
</dbReference>
<feature type="domain" description="Formyl transferase N-terminal" evidence="9">
    <location>
        <begin position="10"/>
        <end position="185"/>
    </location>
</feature>
<feature type="binding site" evidence="8">
    <location>
        <begin position="116"/>
        <end position="119"/>
    </location>
    <ligand>
        <name>(6S)-5,6,7,8-tetrahydrofolate</name>
        <dbReference type="ChEBI" id="CHEBI:57453"/>
    </ligand>
</feature>
<protein>
    <recommendedName>
        <fullName evidence="4 8">Methionyl-tRNA formyltransferase</fullName>
        <ecNumber evidence="3 8">2.1.2.9</ecNumber>
    </recommendedName>
</protein>
<evidence type="ECO:0000259" key="9">
    <source>
        <dbReference type="Pfam" id="PF00551"/>
    </source>
</evidence>
<dbReference type="Gene3D" id="3.10.25.10">
    <property type="entry name" value="Formyl transferase, C-terminal domain"/>
    <property type="match status" value="1"/>
</dbReference>
<dbReference type="Proteomes" id="UP000051256">
    <property type="component" value="Unassembled WGS sequence"/>
</dbReference>
<dbReference type="InterPro" id="IPR002376">
    <property type="entry name" value="Formyl_transf_N"/>
</dbReference>
<dbReference type="InterPro" id="IPR001555">
    <property type="entry name" value="GART_AS"/>
</dbReference>
<dbReference type="PATRIC" id="fig|1423802.4.peg.619"/>
<dbReference type="InterPro" id="IPR005793">
    <property type="entry name" value="Formyl_trans_C"/>
</dbReference>
<comment type="catalytic activity">
    <reaction evidence="7 8">
        <text>L-methionyl-tRNA(fMet) + (6R)-10-formyltetrahydrofolate = N-formyl-L-methionyl-tRNA(fMet) + (6S)-5,6,7,8-tetrahydrofolate + H(+)</text>
        <dbReference type="Rhea" id="RHEA:24380"/>
        <dbReference type="Rhea" id="RHEA-COMP:9952"/>
        <dbReference type="Rhea" id="RHEA-COMP:9953"/>
        <dbReference type="ChEBI" id="CHEBI:15378"/>
        <dbReference type="ChEBI" id="CHEBI:57453"/>
        <dbReference type="ChEBI" id="CHEBI:78530"/>
        <dbReference type="ChEBI" id="CHEBI:78844"/>
        <dbReference type="ChEBI" id="CHEBI:195366"/>
        <dbReference type="EC" id="2.1.2.9"/>
    </reaction>
</comment>
<dbReference type="PROSITE" id="PS00373">
    <property type="entry name" value="GART"/>
    <property type="match status" value="1"/>
</dbReference>
<organism evidence="11 12">
    <name type="scientific">Lentilactobacillus senioris DSM 24302 = JCM 17472</name>
    <dbReference type="NCBI Taxonomy" id="1423802"/>
    <lineage>
        <taxon>Bacteria</taxon>
        <taxon>Bacillati</taxon>
        <taxon>Bacillota</taxon>
        <taxon>Bacilli</taxon>
        <taxon>Lactobacillales</taxon>
        <taxon>Lactobacillaceae</taxon>
        <taxon>Lentilactobacillus</taxon>
    </lineage>
</organism>
<dbReference type="EC" id="2.1.2.9" evidence="3 8"/>
<dbReference type="Pfam" id="PF00551">
    <property type="entry name" value="Formyl_trans_N"/>
    <property type="match status" value="1"/>
</dbReference>
<dbReference type="NCBIfam" id="TIGR00460">
    <property type="entry name" value="fmt"/>
    <property type="match status" value="1"/>
</dbReference>
<evidence type="ECO:0000256" key="4">
    <source>
        <dbReference type="ARBA" id="ARBA00016014"/>
    </source>
</evidence>
<dbReference type="Pfam" id="PF02911">
    <property type="entry name" value="Formyl_trans_C"/>
    <property type="match status" value="1"/>
</dbReference>
<evidence type="ECO:0000256" key="6">
    <source>
        <dbReference type="ARBA" id="ARBA00022917"/>
    </source>
</evidence>
<evidence type="ECO:0000256" key="7">
    <source>
        <dbReference type="ARBA" id="ARBA00048558"/>
    </source>
</evidence>
<dbReference type="HAMAP" id="MF_00182">
    <property type="entry name" value="Formyl_trans"/>
    <property type="match status" value="1"/>
</dbReference>
<dbReference type="FunFam" id="3.40.50.170:FF:000004">
    <property type="entry name" value="Methionyl-tRNA formyltransferase"/>
    <property type="match status" value="1"/>
</dbReference>
<dbReference type="Gene3D" id="3.40.50.170">
    <property type="entry name" value="Formyl transferase, N-terminal domain"/>
    <property type="match status" value="1"/>
</dbReference>